<evidence type="ECO:0000259" key="12">
    <source>
        <dbReference type="PROSITE" id="PS50262"/>
    </source>
</evidence>
<comment type="subcellular location">
    <subcellularLocation>
        <location evidence="1">Cell membrane</location>
        <topology evidence="1">Multi-pass membrane protein</topology>
    </subcellularLocation>
</comment>
<sequence>CVCVCVCEGLCRTCEIFGASALVLDSLRHVSDKHFQALSVSSELWLPLLEVKPVELADFLQLKKREGYCIVGDLCLYVGYTSSVYCTASVLTLAAIALDRYHSIMDCLRYSSHCTLWRKCAVVLWIWLQALVTSCPPLLGWSTVSYMAPMYRLVCAVNWKSSPSYTAFMAALSFLMPAAVILFCYVIIVRVARSHARRIHNLEDQLQRNTGMPSSSFPTESAHGPSTSRLVYHMSGRFTSNHPDSTSSSNAASRRLFSFLAQHAPHGHPHPPHQNSNSNHLHHHGVVRLFLVIAAFFLCWTPYIGIALVQATETALSCKSSLVPPSAVTFSYWLVLLNSDINPLLYALLSQRFQGALRCLKQKIRVRLGGNVVGKGLRRAYCSSVFTVDSNFSDSSRERVCGVFRPGSSASSSTSSCPPWQDSVGGGGERSSNRRLECLQVPTRTAEGSSLPFSAATRDRQATFFYGQITVRVEHDVC</sequence>
<feature type="domain" description="G-protein coupled receptors family 1 profile" evidence="12">
    <location>
        <begin position="74"/>
        <end position="346"/>
    </location>
</feature>
<dbReference type="InterPro" id="IPR029028">
    <property type="entry name" value="Alpha/beta_knot_MTases"/>
</dbReference>
<feature type="transmembrane region" description="Helical" evidence="11">
    <location>
        <begin position="330"/>
        <end position="349"/>
    </location>
</feature>
<dbReference type="Gene3D" id="1.20.1070.10">
    <property type="entry name" value="Rhodopsin 7-helix transmembrane proteins"/>
    <property type="match status" value="1"/>
</dbReference>
<reference evidence="13" key="2">
    <citation type="submission" date="2014-03" db="EMBL/GenBank/DDBJ databases">
        <authorList>
            <person name="Genoscope - CEA"/>
        </authorList>
    </citation>
    <scope>NUCLEOTIDE SEQUENCE</scope>
</reference>
<dbReference type="SUPFAM" id="SSF81321">
    <property type="entry name" value="Family A G protein-coupled receptor-like"/>
    <property type="match status" value="1"/>
</dbReference>
<evidence type="ECO:0000256" key="9">
    <source>
        <dbReference type="RuleBase" id="RU000688"/>
    </source>
</evidence>
<dbReference type="PROSITE" id="PS00237">
    <property type="entry name" value="G_PROTEIN_RECEP_F1_1"/>
    <property type="match status" value="1"/>
</dbReference>
<evidence type="ECO:0000256" key="10">
    <source>
        <dbReference type="SAM" id="MobiDB-lite"/>
    </source>
</evidence>
<evidence type="ECO:0000256" key="3">
    <source>
        <dbReference type="ARBA" id="ARBA00022692"/>
    </source>
</evidence>
<reference evidence="13" key="1">
    <citation type="journal article" date="2014" name="Nat. Commun.">
        <title>The rainbow trout genome provides novel insights into evolution after whole-genome duplication in vertebrates.</title>
        <authorList>
            <person name="Berthelot C."/>
            <person name="Brunet F."/>
            <person name="Chalopin D."/>
            <person name="Juanchich A."/>
            <person name="Bernard M."/>
            <person name="Noel B."/>
            <person name="Bento P."/>
            <person name="Da Silva C."/>
            <person name="Labadie K."/>
            <person name="Alberti A."/>
            <person name="Aury J.M."/>
            <person name="Louis A."/>
            <person name="Dehais P."/>
            <person name="Bardou P."/>
            <person name="Montfort J."/>
            <person name="Klopp C."/>
            <person name="Cabau C."/>
            <person name="Gaspin C."/>
            <person name="Thorgaard G.H."/>
            <person name="Boussaha M."/>
            <person name="Quillet E."/>
            <person name="Guyomard R."/>
            <person name="Galiana D."/>
            <person name="Bobe J."/>
            <person name="Volff J.N."/>
            <person name="Genet C."/>
            <person name="Wincker P."/>
            <person name="Jaillon O."/>
            <person name="Roest Crollius H."/>
            <person name="Guiguen Y."/>
        </authorList>
    </citation>
    <scope>NUCLEOTIDE SEQUENCE [LARGE SCALE GENOMIC DNA]</scope>
</reference>
<dbReference type="SUPFAM" id="SSF75217">
    <property type="entry name" value="alpha/beta knot"/>
    <property type="match status" value="1"/>
</dbReference>
<comment type="similarity">
    <text evidence="9">Belongs to the G-protein coupled receptor 1 family.</text>
</comment>
<organism evidence="13 14">
    <name type="scientific">Oncorhynchus mykiss</name>
    <name type="common">Rainbow trout</name>
    <name type="synonym">Salmo gairdneri</name>
    <dbReference type="NCBI Taxonomy" id="8022"/>
    <lineage>
        <taxon>Eukaryota</taxon>
        <taxon>Metazoa</taxon>
        <taxon>Chordata</taxon>
        <taxon>Craniata</taxon>
        <taxon>Vertebrata</taxon>
        <taxon>Euteleostomi</taxon>
        <taxon>Actinopterygii</taxon>
        <taxon>Neopterygii</taxon>
        <taxon>Teleostei</taxon>
        <taxon>Protacanthopterygii</taxon>
        <taxon>Salmoniformes</taxon>
        <taxon>Salmonidae</taxon>
        <taxon>Salmoninae</taxon>
        <taxon>Oncorhynchus</taxon>
    </lineage>
</organism>
<dbReference type="PANTHER" id="PTHR22752">
    <property type="entry name" value="G PROTEIN-COUPLED RECEPTOR"/>
    <property type="match status" value="1"/>
</dbReference>
<keyword evidence="5 9" id="KW-0297">G-protein coupled receptor</keyword>
<dbReference type="STRING" id="8022.A0A060YJL0"/>
<evidence type="ECO:0000313" key="14">
    <source>
        <dbReference type="Proteomes" id="UP000193380"/>
    </source>
</evidence>
<dbReference type="AlphaFoldDB" id="A0A060YJL0"/>
<keyword evidence="2" id="KW-1003">Cell membrane</keyword>
<feature type="non-terminal residue" evidence="13">
    <location>
        <position position="1"/>
    </location>
</feature>
<evidence type="ECO:0000256" key="1">
    <source>
        <dbReference type="ARBA" id="ARBA00004651"/>
    </source>
</evidence>
<dbReference type="Pfam" id="PF00001">
    <property type="entry name" value="7tm_1"/>
    <property type="match status" value="1"/>
</dbReference>
<evidence type="ECO:0000256" key="8">
    <source>
        <dbReference type="ARBA" id="ARBA00023224"/>
    </source>
</evidence>
<keyword evidence="8 9" id="KW-0807">Transducer</keyword>
<keyword evidence="6 11" id="KW-0472">Membrane</keyword>
<feature type="region of interest" description="Disordered" evidence="10">
    <location>
        <begin position="407"/>
        <end position="432"/>
    </location>
</feature>
<dbReference type="PROSITE" id="PS50262">
    <property type="entry name" value="G_PROTEIN_RECEP_F1_2"/>
    <property type="match status" value="1"/>
</dbReference>
<evidence type="ECO:0000256" key="2">
    <source>
        <dbReference type="ARBA" id="ARBA00022475"/>
    </source>
</evidence>
<dbReference type="Proteomes" id="UP000193380">
    <property type="component" value="Unassembled WGS sequence"/>
</dbReference>
<dbReference type="PANTHER" id="PTHR22752:SF13">
    <property type="entry name" value="5-HYDROXYTRYPTAMINE RECEPTOR 1B"/>
    <property type="match status" value="1"/>
</dbReference>
<feature type="transmembrane region" description="Helical" evidence="11">
    <location>
        <begin position="289"/>
        <end position="310"/>
    </location>
</feature>
<evidence type="ECO:0000313" key="13">
    <source>
        <dbReference type="EMBL" id="CDQ91717.1"/>
    </source>
</evidence>
<dbReference type="EMBL" id="FR912204">
    <property type="protein sequence ID" value="CDQ91717.1"/>
    <property type="molecule type" value="Genomic_DNA"/>
</dbReference>
<dbReference type="InterPro" id="IPR017452">
    <property type="entry name" value="GPCR_Rhodpsn_7TM"/>
</dbReference>
<dbReference type="InterPro" id="IPR000276">
    <property type="entry name" value="GPCR_Rhodpsn"/>
</dbReference>
<keyword evidence="7 9" id="KW-0675">Receptor</keyword>
<feature type="transmembrane region" description="Helical" evidence="11">
    <location>
        <begin position="122"/>
        <end position="144"/>
    </location>
</feature>
<keyword evidence="4 11" id="KW-1133">Transmembrane helix</keyword>
<feature type="transmembrane region" description="Helical" evidence="11">
    <location>
        <begin position="164"/>
        <end position="188"/>
    </location>
</feature>
<evidence type="ECO:0000256" key="4">
    <source>
        <dbReference type="ARBA" id="ARBA00022989"/>
    </source>
</evidence>
<proteinExistence type="inferred from homology"/>
<keyword evidence="3 9" id="KW-0812">Transmembrane</keyword>
<dbReference type="PRINTS" id="PR00237">
    <property type="entry name" value="GPCRRHODOPSN"/>
</dbReference>
<evidence type="ECO:0000256" key="6">
    <source>
        <dbReference type="ARBA" id="ARBA00023136"/>
    </source>
</evidence>
<dbReference type="GO" id="GO:0004930">
    <property type="term" value="F:G protein-coupled receptor activity"/>
    <property type="evidence" value="ECO:0007669"/>
    <property type="project" value="UniProtKB-KW"/>
</dbReference>
<evidence type="ECO:0000256" key="11">
    <source>
        <dbReference type="SAM" id="Phobius"/>
    </source>
</evidence>
<accession>A0A060YJL0</accession>
<gene>
    <name evidence="13" type="ORF">GSONMT00012511001</name>
</gene>
<evidence type="ECO:0000256" key="7">
    <source>
        <dbReference type="ARBA" id="ARBA00023170"/>
    </source>
</evidence>
<dbReference type="CDD" id="cd00637">
    <property type="entry name" value="7tm_classA_rhodopsin-like"/>
    <property type="match status" value="1"/>
</dbReference>
<protein>
    <recommendedName>
        <fullName evidence="12">G-protein coupled receptors family 1 profile domain-containing protein</fullName>
    </recommendedName>
</protein>
<name>A0A060YJL0_ONCMY</name>
<feature type="transmembrane region" description="Helical" evidence="11">
    <location>
        <begin position="82"/>
        <end position="101"/>
    </location>
</feature>
<evidence type="ECO:0000256" key="5">
    <source>
        <dbReference type="ARBA" id="ARBA00023040"/>
    </source>
</evidence>
<dbReference type="GO" id="GO:0005886">
    <property type="term" value="C:plasma membrane"/>
    <property type="evidence" value="ECO:0007669"/>
    <property type="project" value="UniProtKB-SubCell"/>
</dbReference>
<dbReference type="PaxDb" id="8022-A0A060YJL0"/>